<feature type="transmembrane region" description="Helical" evidence="1">
    <location>
        <begin position="107"/>
        <end position="140"/>
    </location>
</feature>
<feature type="transmembrane region" description="Helical" evidence="1">
    <location>
        <begin position="57"/>
        <end position="87"/>
    </location>
</feature>
<accession>A0A4Q0I9K1</accession>
<keyword evidence="1" id="KW-1133">Transmembrane helix</keyword>
<feature type="transmembrane region" description="Helical" evidence="1">
    <location>
        <begin position="22"/>
        <end position="45"/>
    </location>
</feature>
<dbReference type="InterPro" id="IPR032531">
    <property type="entry name" value="DUF4956"/>
</dbReference>
<sequence length="228" mass="25124">MKNQINFSDIFKSNFLEKVSSFSLLDAAIAFGLAFCIGLFIYFVYKKTYKGVMYSRSFSISLIALTMITTLMILAVTSNVVLSLGMVGALSIVRFRSAIKDPMDIAYLFWSIAVGIILGAGMIPLAVFGSLFIGIILVLFVNKDNTDNPYILVVNCEDDKAESNVMNIIKGKVKKYVVKSKTITGGKGIEVTVEVRLKSMETEFVNEISRQNGVESAVMVSYNGDYMS</sequence>
<dbReference type="RefSeq" id="WP_069194498.1">
    <property type="nucleotide sequence ID" value="NZ_RLII01000001.1"/>
</dbReference>
<dbReference type="Pfam" id="PF16316">
    <property type="entry name" value="DUF4956"/>
    <property type="match status" value="1"/>
</dbReference>
<dbReference type="OrthoDB" id="9803265at2"/>
<dbReference type="AlphaFoldDB" id="A0A4Q0I9K1"/>
<keyword evidence="1" id="KW-0812">Transmembrane</keyword>
<gene>
    <name evidence="2" type="ORF">EFD62_02230</name>
</gene>
<dbReference type="EMBL" id="RLII01000001">
    <property type="protein sequence ID" value="RXE60757.1"/>
    <property type="molecule type" value="Genomic_DNA"/>
</dbReference>
<keyword evidence="3" id="KW-1185">Reference proteome</keyword>
<evidence type="ECO:0000256" key="1">
    <source>
        <dbReference type="SAM" id="Phobius"/>
    </source>
</evidence>
<organism evidence="2 3">
    <name type="scientific">Acetivibrio mesophilus</name>
    <dbReference type="NCBI Taxonomy" id="2487273"/>
    <lineage>
        <taxon>Bacteria</taxon>
        <taxon>Bacillati</taxon>
        <taxon>Bacillota</taxon>
        <taxon>Clostridia</taxon>
        <taxon>Eubacteriales</taxon>
        <taxon>Oscillospiraceae</taxon>
        <taxon>Acetivibrio</taxon>
    </lineage>
</organism>
<keyword evidence="1" id="KW-0472">Membrane</keyword>
<proteinExistence type="predicted"/>
<evidence type="ECO:0000313" key="2">
    <source>
        <dbReference type="EMBL" id="RXE60757.1"/>
    </source>
</evidence>
<protein>
    <submittedName>
        <fullName evidence="2">DUF4956 domain-containing protein</fullName>
    </submittedName>
</protein>
<evidence type="ECO:0000313" key="3">
    <source>
        <dbReference type="Proteomes" id="UP000289166"/>
    </source>
</evidence>
<comment type="caution">
    <text evidence="2">The sequence shown here is derived from an EMBL/GenBank/DDBJ whole genome shotgun (WGS) entry which is preliminary data.</text>
</comment>
<dbReference type="Proteomes" id="UP000289166">
    <property type="component" value="Unassembled WGS sequence"/>
</dbReference>
<name>A0A4Q0I9K1_9FIRM</name>
<reference evidence="3" key="1">
    <citation type="submission" date="2018-11" db="EMBL/GenBank/DDBJ databases">
        <title>Genome sequencing of a novel mesophilic and cellulolytic organism within the genus Hungateiclostridium.</title>
        <authorList>
            <person name="Rettenmaier R."/>
            <person name="Liebl W."/>
            <person name="Zverlov V."/>
        </authorList>
    </citation>
    <scope>NUCLEOTIDE SEQUENCE [LARGE SCALE GENOMIC DNA]</scope>
    <source>
        <strain evidence="3">N2K1</strain>
    </source>
</reference>